<keyword evidence="1" id="KW-0732">Signal</keyword>
<evidence type="ECO:0000313" key="3">
    <source>
        <dbReference type="Proteomes" id="UP000284120"/>
    </source>
</evidence>
<evidence type="ECO:0000313" key="2">
    <source>
        <dbReference type="EMBL" id="RWU10576.1"/>
    </source>
</evidence>
<protein>
    <recommendedName>
        <fullName evidence="4">DUF4369 domain-containing protein</fullName>
    </recommendedName>
</protein>
<evidence type="ECO:0008006" key="4">
    <source>
        <dbReference type="Google" id="ProtNLM"/>
    </source>
</evidence>
<feature type="chain" id="PRO_5019524412" description="DUF4369 domain-containing protein" evidence="1">
    <location>
        <begin position="22"/>
        <end position="144"/>
    </location>
</feature>
<dbReference type="PROSITE" id="PS51257">
    <property type="entry name" value="PROKAR_LIPOPROTEIN"/>
    <property type="match status" value="1"/>
</dbReference>
<comment type="caution">
    <text evidence="2">The sequence shown here is derived from an EMBL/GenBank/DDBJ whole genome shotgun (WGS) entry which is preliminary data.</text>
</comment>
<dbReference type="RefSeq" id="WP_113646063.1">
    <property type="nucleotide sequence ID" value="NZ_QMHN01000001.1"/>
</dbReference>
<dbReference type="OrthoDB" id="1360086at2"/>
<reference evidence="2 3" key="1">
    <citation type="submission" date="2018-06" db="EMBL/GenBank/DDBJ databases">
        <title>Pedobacter endophyticus sp. nov., an endophytic bacterium isolated from a leaf of Triticum aestivum.</title>
        <authorList>
            <person name="Zhang L."/>
        </authorList>
    </citation>
    <scope>NUCLEOTIDE SEQUENCE [LARGE SCALE GENOMIC DNA]</scope>
    <source>
        <strain evidence="2 3">CM134L-2</strain>
    </source>
</reference>
<dbReference type="EMBL" id="SAYW01000001">
    <property type="protein sequence ID" value="RWU10576.1"/>
    <property type="molecule type" value="Genomic_DNA"/>
</dbReference>
<name>A0A443Z232_9SPHI</name>
<gene>
    <name evidence="2" type="ORF">DPV69_04350</name>
</gene>
<keyword evidence="3" id="KW-1185">Reference proteome</keyword>
<proteinExistence type="predicted"/>
<feature type="signal peptide" evidence="1">
    <location>
        <begin position="1"/>
        <end position="21"/>
    </location>
</feature>
<evidence type="ECO:0000256" key="1">
    <source>
        <dbReference type="SAM" id="SignalP"/>
    </source>
</evidence>
<dbReference type="AlphaFoldDB" id="A0A443Z232"/>
<sequence>MHLFKSILVVLIGLCFVVACGNSHQKPTQLTYVKYVAHKRGDTAIVLLNQSKEIFSGTLMINEHGVYRDSGTVKGLVKGDTLIGEYHFLHYKLEWKRKPVAFLIRDQRLVMGEGFTKMTMGIAHFDPAVPIDFDEGKQFVFIRD</sequence>
<accession>A0A443Z232</accession>
<dbReference type="Proteomes" id="UP000284120">
    <property type="component" value="Unassembled WGS sequence"/>
</dbReference>
<organism evidence="2 3">
    <name type="scientific">Pedobacter chitinilyticus</name>
    <dbReference type="NCBI Taxonomy" id="2233776"/>
    <lineage>
        <taxon>Bacteria</taxon>
        <taxon>Pseudomonadati</taxon>
        <taxon>Bacteroidota</taxon>
        <taxon>Sphingobacteriia</taxon>
        <taxon>Sphingobacteriales</taxon>
        <taxon>Sphingobacteriaceae</taxon>
        <taxon>Pedobacter</taxon>
    </lineage>
</organism>